<dbReference type="PANTHER" id="PTHR42790:SF19">
    <property type="entry name" value="KYNURENINE_ALPHA-AMINOADIPATE AMINOTRANSFERASE, MITOCHONDRIAL"/>
    <property type="match status" value="1"/>
</dbReference>
<evidence type="ECO:0000256" key="2">
    <source>
        <dbReference type="ARBA" id="ARBA00007441"/>
    </source>
</evidence>
<name>A0A3D9Q1P1_9BACL</name>
<dbReference type="GO" id="GO:1901605">
    <property type="term" value="P:alpha-amino acid metabolic process"/>
    <property type="evidence" value="ECO:0007669"/>
    <property type="project" value="TreeGrafter"/>
</dbReference>
<evidence type="ECO:0000256" key="3">
    <source>
        <dbReference type="ARBA" id="ARBA00011738"/>
    </source>
</evidence>
<reference evidence="8 9" key="1">
    <citation type="submission" date="2018-08" db="EMBL/GenBank/DDBJ databases">
        <title>Genomic Encyclopedia of Type Strains, Phase III (KMG-III): the genomes of soil and plant-associated and newly described type strains.</title>
        <authorList>
            <person name="Whitman W."/>
        </authorList>
    </citation>
    <scope>NUCLEOTIDE SEQUENCE [LARGE SCALE GENOMIC DNA]</scope>
    <source>
        <strain evidence="8 9">CGMCC 1.10966</strain>
    </source>
</reference>
<keyword evidence="5" id="KW-0808">Transferase</keyword>
<dbReference type="GO" id="GO:0030170">
    <property type="term" value="F:pyridoxal phosphate binding"/>
    <property type="evidence" value="ECO:0007669"/>
    <property type="project" value="InterPro"/>
</dbReference>
<dbReference type="SUPFAM" id="SSF53383">
    <property type="entry name" value="PLP-dependent transferases"/>
    <property type="match status" value="1"/>
</dbReference>
<dbReference type="PANTHER" id="PTHR42790">
    <property type="entry name" value="AMINOTRANSFERASE"/>
    <property type="match status" value="1"/>
</dbReference>
<dbReference type="InterPro" id="IPR004839">
    <property type="entry name" value="Aminotransferase_I/II_large"/>
</dbReference>
<evidence type="ECO:0000256" key="5">
    <source>
        <dbReference type="ARBA" id="ARBA00022679"/>
    </source>
</evidence>
<dbReference type="AlphaFoldDB" id="A0A3D9Q1P1"/>
<evidence type="ECO:0000256" key="6">
    <source>
        <dbReference type="ARBA" id="ARBA00022898"/>
    </source>
</evidence>
<evidence type="ECO:0000259" key="7">
    <source>
        <dbReference type="Pfam" id="PF00155"/>
    </source>
</evidence>
<sequence>MEYRFSSNVQRLQSSAVRDILKLTQGKEIISFAGGLPAEELFPLDAIREAAERVFQTGKNSLQYGLTEGYLPLREQLCVRMAQKNMHVTPDEMIITTGSQQAIDLVSRILMNPGDVVLVENPTYLASLQVFGLSGLNVVPVESDKDGMIIEEAERLMKQHKPKMVYVVPTFGNPTGRVWSLERRKGLIELCQRYGVLVLEDDPYGEIKFDANANYPTLFSLDGKEGGGHVIYTSTFSKTVAPALRTGWAIGPRQVIGNMAKAKQAADLHSSTLDQQTLDQLLQHFPLNDHIRTISKAYGDRLQQMQALLTQQRWSDVKWVEPKGGMFLWLELPEGLDSEALLRAAVQKNVAFVPGASFYAADPQRNKARLNFTYTTGERMATGIARFSEALNEFLARC</sequence>
<evidence type="ECO:0000256" key="4">
    <source>
        <dbReference type="ARBA" id="ARBA00022576"/>
    </source>
</evidence>
<protein>
    <submittedName>
        <fullName evidence="8">2-aminoadipate transaminase</fullName>
    </submittedName>
</protein>
<dbReference type="EMBL" id="QTTN01000063">
    <property type="protein sequence ID" value="REE56330.1"/>
    <property type="molecule type" value="Genomic_DNA"/>
</dbReference>
<evidence type="ECO:0000313" key="9">
    <source>
        <dbReference type="Proteomes" id="UP000256304"/>
    </source>
</evidence>
<proteinExistence type="inferred from homology"/>
<dbReference type="OrthoDB" id="9802601at2"/>
<dbReference type="CDD" id="cd00609">
    <property type="entry name" value="AAT_like"/>
    <property type="match status" value="1"/>
</dbReference>
<dbReference type="InterPro" id="IPR050859">
    <property type="entry name" value="Class-I_PLP-dep_aminotransf"/>
</dbReference>
<dbReference type="GO" id="GO:0008483">
    <property type="term" value="F:transaminase activity"/>
    <property type="evidence" value="ECO:0007669"/>
    <property type="project" value="UniProtKB-KW"/>
</dbReference>
<keyword evidence="9" id="KW-1185">Reference proteome</keyword>
<keyword evidence="6" id="KW-0663">Pyridoxal phosphate</keyword>
<dbReference type="InterPro" id="IPR015421">
    <property type="entry name" value="PyrdxlP-dep_Trfase_major"/>
</dbReference>
<dbReference type="RefSeq" id="WP_116192627.1">
    <property type="nucleotide sequence ID" value="NZ_QTTN01000063.1"/>
</dbReference>
<organism evidence="8 9">
    <name type="scientific">Paenibacillus taihuensis</name>
    <dbReference type="NCBI Taxonomy" id="1156355"/>
    <lineage>
        <taxon>Bacteria</taxon>
        <taxon>Bacillati</taxon>
        <taxon>Bacillota</taxon>
        <taxon>Bacilli</taxon>
        <taxon>Bacillales</taxon>
        <taxon>Paenibacillaceae</taxon>
        <taxon>Paenibacillus</taxon>
    </lineage>
</organism>
<comment type="similarity">
    <text evidence="2">Belongs to the class-I pyridoxal-phosphate-dependent aminotransferase family.</text>
</comment>
<dbReference type="Gene3D" id="3.90.1150.10">
    <property type="entry name" value="Aspartate Aminotransferase, domain 1"/>
    <property type="match status" value="1"/>
</dbReference>
<dbReference type="Proteomes" id="UP000256304">
    <property type="component" value="Unassembled WGS sequence"/>
</dbReference>
<gene>
    <name evidence="8" type="ORF">A8990_1632</name>
</gene>
<keyword evidence="4" id="KW-0032">Aminotransferase</keyword>
<dbReference type="FunFam" id="3.40.640.10:FF:000053">
    <property type="entry name" value="Aminotransferase, class I"/>
    <property type="match status" value="1"/>
</dbReference>
<comment type="caution">
    <text evidence="8">The sequence shown here is derived from an EMBL/GenBank/DDBJ whole genome shotgun (WGS) entry which is preliminary data.</text>
</comment>
<dbReference type="Gene3D" id="3.40.640.10">
    <property type="entry name" value="Type I PLP-dependent aspartate aminotransferase-like (Major domain)"/>
    <property type="match status" value="1"/>
</dbReference>
<dbReference type="InterPro" id="IPR015424">
    <property type="entry name" value="PyrdxlP-dep_Trfase"/>
</dbReference>
<comment type="cofactor">
    <cofactor evidence="1">
        <name>pyridoxal 5'-phosphate</name>
        <dbReference type="ChEBI" id="CHEBI:597326"/>
    </cofactor>
</comment>
<comment type="subunit">
    <text evidence="3">Homodimer.</text>
</comment>
<evidence type="ECO:0000313" key="8">
    <source>
        <dbReference type="EMBL" id="REE56330.1"/>
    </source>
</evidence>
<dbReference type="Pfam" id="PF00155">
    <property type="entry name" value="Aminotran_1_2"/>
    <property type="match status" value="1"/>
</dbReference>
<evidence type="ECO:0000256" key="1">
    <source>
        <dbReference type="ARBA" id="ARBA00001933"/>
    </source>
</evidence>
<accession>A0A3D9Q1P1</accession>
<feature type="domain" description="Aminotransferase class I/classII large" evidence="7">
    <location>
        <begin position="40"/>
        <end position="381"/>
    </location>
</feature>
<dbReference type="InterPro" id="IPR015422">
    <property type="entry name" value="PyrdxlP-dep_Trfase_small"/>
</dbReference>